<dbReference type="Gene3D" id="3.40.50.720">
    <property type="entry name" value="NAD(P)-binding Rossmann-like Domain"/>
    <property type="match status" value="1"/>
</dbReference>
<dbReference type="GO" id="GO:0016491">
    <property type="term" value="F:oxidoreductase activity"/>
    <property type="evidence" value="ECO:0007669"/>
    <property type="project" value="UniProtKB-KW"/>
</dbReference>
<dbReference type="CDD" id="cd05289">
    <property type="entry name" value="MDR_like_2"/>
    <property type="match status" value="1"/>
</dbReference>
<evidence type="ECO:0000256" key="2">
    <source>
        <dbReference type="ARBA" id="ARBA00023002"/>
    </source>
</evidence>
<dbReference type="RefSeq" id="WP_304599689.1">
    <property type="nucleotide sequence ID" value="NZ_JAUQYO010000002.1"/>
</dbReference>
<comment type="caution">
    <text evidence="4">The sequence shown here is derived from an EMBL/GenBank/DDBJ whole genome shotgun (WGS) entry which is preliminary data.</text>
</comment>
<dbReference type="PANTHER" id="PTHR48106:SF18">
    <property type="entry name" value="QUINONE OXIDOREDUCTASE PIG3"/>
    <property type="match status" value="1"/>
</dbReference>
<dbReference type="EMBL" id="JAUQYP010000001">
    <property type="protein sequence ID" value="MDO8105996.1"/>
    <property type="molecule type" value="Genomic_DNA"/>
</dbReference>
<dbReference type="SUPFAM" id="SSF51735">
    <property type="entry name" value="NAD(P)-binding Rossmann-fold domains"/>
    <property type="match status" value="1"/>
</dbReference>
<dbReference type="SMART" id="SM00829">
    <property type="entry name" value="PKS_ER"/>
    <property type="match status" value="1"/>
</dbReference>
<proteinExistence type="predicted"/>
<dbReference type="PANTHER" id="PTHR48106">
    <property type="entry name" value="QUINONE OXIDOREDUCTASE PIG3-RELATED"/>
    <property type="match status" value="1"/>
</dbReference>
<dbReference type="SUPFAM" id="SSF50129">
    <property type="entry name" value="GroES-like"/>
    <property type="match status" value="1"/>
</dbReference>
<evidence type="ECO:0000259" key="3">
    <source>
        <dbReference type="SMART" id="SM00829"/>
    </source>
</evidence>
<gene>
    <name evidence="4" type="ORF">Q6348_02165</name>
</gene>
<dbReference type="EC" id="1.-.-.-" evidence="4"/>
<dbReference type="InterPro" id="IPR036291">
    <property type="entry name" value="NAD(P)-bd_dom_sf"/>
</dbReference>
<organism evidence="4 5">
    <name type="scientific">Actinotalea lenta</name>
    <dbReference type="NCBI Taxonomy" id="3064654"/>
    <lineage>
        <taxon>Bacteria</taxon>
        <taxon>Bacillati</taxon>
        <taxon>Actinomycetota</taxon>
        <taxon>Actinomycetes</taxon>
        <taxon>Micrococcales</taxon>
        <taxon>Cellulomonadaceae</taxon>
        <taxon>Actinotalea</taxon>
    </lineage>
</organism>
<evidence type="ECO:0000313" key="4">
    <source>
        <dbReference type="EMBL" id="MDO8105996.1"/>
    </source>
</evidence>
<dbReference type="InterPro" id="IPR011032">
    <property type="entry name" value="GroES-like_sf"/>
</dbReference>
<name>A0ABT9D6K4_9CELL</name>
<evidence type="ECO:0000256" key="1">
    <source>
        <dbReference type="ARBA" id="ARBA00022857"/>
    </source>
</evidence>
<dbReference type="Gene3D" id="3.90.180.10">
    <property type="entry name" value="Medium-chain alcohol dehydrogenases, catalytic domain"/>
    <property type="match status" value="1"/>
</dbReference>
<feature type="domain" description="Enoyl reductase (ER)" evidence="3">
    <location>
        <begin position="10"/>
        <end position="305"/>
    </location>
</feature>
<dbReference type="Proteomes" id="UP001232536">
    <property type="component" value="Unassembled WGS sequence"/>
</dbReference>
<evidence type="ECO:0000313" key="5">
    <source>
        <dbReference type="Proteomes" id="UP001232536"/>
    </source>
</evidence>
<keyword evidence="2 4" id="KW-0560">Oxidoreductase</keyword>
<keyword evidence="5" id="KW-1185">Reference proteome</keyword>
<protein>
    <submittedName>
        <fullName evidence="4">NADP-dependent oxidoreductase</fullName>
        <ecNumber evidence="4">1.-.-.-</ecNumber>
    </submittedName>
</protein>
<keyword evidence="1" id="KW-0521">NADP</keyword>
<dbReference type="Pfam" id="PF13602">
    <property type="entry name" value="ADH_zinc_N_2"/>
    <property type="match status" value="1"/>
</dbReference>
<dbReference type="InterPro" id="IPR020843">
    <property type="entry name" value="ER"/>
</dbReference>
<reference evidence="4 5" key="1">
    <citation type="submission" date="2023-07" db="EMBL/GenBank/DDBJ databases">
        <title>Description of novel actinomycetes strains, isolated from tidal flat sediment.</title>
        <authorList>
            <person name="Lu C."/>
        </authorList>
    </citation>
    <scope>NUCLEOTIDE SEQUENCE [LARGE SCALE GENOMIC DNA]</scope>
    <source>
        <strain evidence="4 5">SYSU T00b441</strain>
    </source>
</reference>
<sequence>MRAVQFDRYGGAEVLEVRDVPDPPAPGPGQARVRVRAAGVNPDDVPVREGWLDGLFPVSFPSGQGSDLAGVIEDVGPGVTRMAIGAEVVGFTHDHAAQAELVTVPVHHLVRKPANVSWEAAGGLPLAGLTAWAAVHAVQLRRRETVVVTAAAGGVGSLVVQLARRAGARVVAIAGHHHHSWLREQGATPVEHRGDIAAAVSSAAGGRVDAMVDCYGHGYVQMAIEELGVEPGRVDTVVDMVAAQRLGAQNRGQESASQAHVLDELIHLIGSGELEVPIAAALPLEDVRTAYAVLEEQHTHGKIVLLPSG</sequence>
<dbReference type="Pfam" id="PF08240">
    <property type="entry name" value="ADH_N"/>
    <property type="match status" value="1"/>
</dbReference>
<accession>A0ABT9D6K4</accession>
<dbReference type="InterPro" id="IPR013154">
    <property type="entry name" value="ADH-like_N"/>
</dbReference>